<evidence type="ECO:0000259" key="1">
    <source>
        <dbReference type="Pfam" id="PF06957"/>
    </source>
</evidence>
<protein>
    <recommendedName>
        <fullName evidence="1">Coatomer alpha subunit C-terminal domain-containing protein</fullName>
    </recommendedName>
</protein>
<dbReference type="GO" id="GO:0005198">
    <property type="term" value="F:structural molecule activity"/>
    <property type="evidence" value="ECO:0007669"/>
    <property type="project" value="InterPro"/>
</dbReference>
<proteinExistence type="predicted"/>
<feature type="non-terminal residue" evidence="2">
    <location>
        <position position="81"/>
    </location>
</feature>
<dbReference type="Proteomes" id="UP000746747">
    <property type="component" value="Unassembled WGS sequence"/>
</dbReference>
<evidence type="ECO:0000313" key="2">
    <source>
        <dbReference type="EMBL" id="CAG9532834.1"/>
    </source>
</evidence>
<accession>A0A8J2MLM5</accession>
<keyword evidence="3" id="KW-1185">Reference proteome</keyword>
<dbReference type="GO" id="GO:0006886">
    <property type="term" value="P:intracellular protein transport"/>
    <property type="evidence" value="ECO:0007669"/>
    <property type="project" value="InterPro"/>
</dbReference>
<dbReference type="GO" id="GO:0030126">
    <property type="term" value="C:COPI vesicle coat"/>
    <property type="evidence" value="ECO:0007669"/>
    <property type="project" value="InterPro"/>
</dbReference>
<feature type="non-terminal residue" evidence="2">
    <location>
        <position position="1"/>
    </location>
</feature>
<name>A0A8J2MLM5_9BILA</name>
<sequence>WQDGSGRSGLPAVNLHLNDLAASLQTCYQLTTGGKFNEAVAKLRQLLLSVPLLVVDSKQEMAEAQQLIDICREYLVGLLME</sequence>
<dbReference type="GO" id="GO:0016192">
    <property type="term" value="P:vesicle-mediated transport"/>
    <property type="evidence" value="ECO:0007669"/>
    <property type="project" value="InterPro"/>
</dbReference>
<dbReference type="AlphaFoldDB" id="A0A8J2MLM5"/>
<evidence type="ECO:0000313" key="3">
    <source>
        <dbReference type="Proteomes" id="UP000746747"/>
    </source>
</evidence>
<organism evidence="2 3">
    <name type="scientific">Cercopithifilaria johnstoni</name>
    <dbReference type="NCBI Taxonomy" id="2874296"/>
    <lineage>
        <taxon>Eukaryota</taxon>
        <taxon>Metazoa</taxon>
        <taxon>Ecdysozoa</taxon>
        <taxon>Nematoda</taxon>
        <taxon>Chromadorea</taxon>
        <taxon>Rhabditida</taxon>
        <taxon>Spirurina</taxon>
        <taxon>Spiruromorpha</taxon>
        <taxon>Filarioidea</taxon>
        <taxon>Onchocercidae</taxon>
        <taxon>Cercopithifilaria</taxon>
    </lineage>
</organism>
<dbReference type="Pfam" id="PF06957">
    <property type="entry name" value="COPI_C"/>
    <property type="match status" value="1"/>
</dbReference>
<comment type="caution">
    <text evidence="2">The sequence shown here is derived from an EMBL/GenBank/DDBJ whole genome shotgun (WGS) entry which is preliminary data.</text>
</comment>
<dbReference type="InterPro" id="IPR010714">
    <property type="entry name" value="Coatomer_asu_C"/>
</dbReference>
<feature type="domain" description="Coatomer alpha subunit C-terminal" evidence="1">
    <location>
        <begin position="1"/>
        <end position="81"/>
    </location>
</feature>
<dbReference type="OrthoDB" id="10261470at2759"/>
<dbReference type="EMBL" id="CAKAEH010001076">
    <property type="protein sequence ID" value="CAG9532834.1"/>
    <property type="molecule type" value="Genomic_DNA"/>
</dbReference>
<gene>
    <name evidence="2" type="ORF">CJOHNSTONI_LOCUS3110</name>
</gene>
<reference evidence="2" key="1">
    <citation type="submission" date="2021-09" db="EMBL/GenBank/DDBJ databases">
        <authorList>
            <consortium name="Pathogen Informatics"/>
        </authorList>
    </citation>
    <scope>NUCLEOTIDE SEQUENCE</scope>
</reference>